<evidence type="ECO:0000259" key="29">
    <source>
        <dbReference type="PROSITE" id="PS50011"/>
    </source>
</evidence>
<evidence type="ECO:0000256" key="15">
    <source>
        <dbReference type="ARBA" id="ARBA00022694"/>
    </source>
</evidence>
<reference evidence="30" key="1">
    <citation type="journal article" date="2023" name="Mol. Phylogenet. Evol.">
        <title>Genome-scale phylogeny and comparative genomics of the fungal order Sordariales.</title>
        <authorList>
            <person name="Hensen N."/>
            <person name="Bonometti L."/>
            <person name="Westerberg I."/>
            <person name="Brannstrom I.O."/>
            <person name="Guillou S."/>
            <person name="Cros-Aarteil S."/>
            <person name="Calhoun S."/>
            <person name="Haridas S."/>
            <person name="Kuo A."/>
            <person name="Mondo S."/>
            <person name="Pangilinan J."/>
            <person name="Riley R."/>
            <person name="LaButti K."/>
            <person name="Andreopoulos B."/>
            <person name="Lipzen A."/>
            <person name="Chen C."/>
            <person name="Yan M."/>
            <person name="Daum C."/>
            <person name="Ng V."/>
            <person name="Clum A."/>
            <person name="Steindorff A."/>
            <person name="Ohm R.A."/>
            <person name="Martin F."/>
            <person name="Silar P."/>
            <person name="Natvig D.O."/>
            <person name="Lalanne C."/>
            <person name="Gautier V."/>
            <person name="Ament-Velasquez S.L."/>
            <person name="Kruys A."/>
            <person name="Hutchinson M.I."/>
            <person name="Powell A.J."/>
            <person name="Barry K."/>
            <person name="Miller A.N."/>
            <person name="Grigoriev I.V."/>
            <person name="Debuchy R."/>
            <person name="Gladieux P."/>
            <person name="Hiltunen Thoren M."/>
            <person name="Johannesson H."/>
        </authorList>
    </citation>
    <scope>NUCLEOTIDE SEQUENCE</scope>
    <source>
        <strain evidence="30">CBS 141.50</strain>
    </source>
</reference>
<comment type="catalytic activity">
    <reaction evidence="27">
        <text>L-threonyl-[protein] + ATP = O-phospho-L-threonyl-[protein] + ADP + H(+)</text>
        <dbReference type="Rhea" id="RHEA:46608"/>
        <dbReference type="Rhea" id="RHEA-COMP:11060"/>
        <dbReference type="Rhea" id="RHEA-COMP:11605"/>
        <dbReference type="ChEBI" id="CHEBI:15378"/>
        <dbReference type="ChEBI" id="CHEBI:30013"/>
        <dbReference type="ChEBI" id="CHEBI:30616"/>
        <dbReference type="ChEBI" id="CHEBI:61977"/>
        <dbReference type="ChEBI" id="CHEBI:456216"/>
        <dbReference type="EC" id="2.7.11.1"/>
    </reaction>
</comment>
<dbReference type="InterPro" id="IPR008266">
    <property type="entry name" value="Tyr_kinase_AS"/>
</dbReference>
<keyword evidence="10" id="KW-0158">Chromosome</keyword>
<evidence type="ECO:0000313" key="31">
    <source>
        <dbReference type="Proteomes" id="UP001302676"/>
    </source>
</evidence>
<evidence type="ECO:0000256" key="18">
    <source>
        <dbReference type="ARBA" id="ARBA00022801"/>
    </source>
</evidence>
<feature type="domain" description="Protein kinase" evidence="29">
    <location>
        <begin position="26"/>
        <end position="285"/>
    </location>
</feature>
<keyword evidence="15" id="KW-0819">tRNA processing</keyword>
<dbReference type="GO" id="GO:0000408">
    <property type="term" value="C:EKC/KEOPS complex"/>
    <property type="evidence" value="ECO:0007669"/>
    <property type="project" value="TreeGrafter"/>
</dbReference>
<evidence type="ECO:0000256" key="13">
    <source>
        <dbReference type="ARBA" id="ARBA00022553"/>
    </source>
</evidence>
<evidence type="ECO:0000256" key="19">
    <source>
        <dbReference type="ARBA" id="ARBA00022840"/>
    </source>
</evidence>
<dbReference type="SUPFAM" id="SSF56112">
    <property type="entry name" value="Protein kinase-like (PK-like)"/>
    <property type="match status" value="1"/>
</dbReference>
<evidence type="ECO:0000256" key="2">
    <source>
        <dbReference type="ARBA" id="ARBA00004123"/>
    </source>
</evidence>
<evidence type="ECO:0000256" key="22">
    <source>
        <dbReference type="ARBA" id="ARBA00023159"/>
    </source>
</evidence>
<keyword evidence="24" id="KW-0539">Nucleus</keyword>
<name>A0AAN6V3S7_9PEZI</name>
<comment type="subcellular location">
    <subcellularLocation>
        <location evidence="4">Chromosome</location>
        <location evidence="4">Telomere</location>
    </subcellularLocation>
    <subcellularLocation>
        <location evidence="3">Cytoplasm</location>
    </subcellularLocation>
    <subcellularLocation>
        <location evidence="2">Nucleus</location>
    </subcellularLocation>
</comment>
<keyword evidence="19" id="KW-0067">ATP-binding</keyword>
<comment type="caution">
    <text evidence="30">The sequence shown here is derived from an EMBL/GenBank/DDBJ whole genome shotgun (WGS) entry which is preliminary data.</text>
</comment>
<evidence type="ECO:0000256" key="23">
    <source>
        <dbReference type="ARBA" id="ARBA00023163"/>
    </source>
</evidence>
<evidence type="ECO:0000256" key="17">
    <source>
        <dbReference type="ARBA" id="ARBA00022777"/>
    </source>
</evidence>
<evidence type="ECO:0000256" key="3">
    <source>
        <dbReference type="ARBA" id="ARBA00004496"/>
    </source>
</evidence>
<keyword evidence="13" id="KW-0597">Phosphoprotein</keyword>
<dbReference type="PANTHER" id="PTHR12209">
    <property type="entry name" value="NON-SPECIFIC SERINE/THREONINE PROTEIN KINASE"/>
    <property type="match status" value="1"/>
</dbReference>
<evidence type="ECO:0000256" key="10">
    <source>
        <dbReference type="ARBA" id="ARBA00022454"/>
    </source>
</evidence>
<dbReference type="FunFam" id="1.10.510.10:FF:000845">
    <property type="entry name" value="Probable bifunctional tRNA threonylcarbamoyladenosine biosynthesis protein"/>
    <property type="match status" value="1"/>
</dbReference>
<keyword evidence="17 30" id="KW-0418">Kinase</keyword>
<dbReference type="PANTHER" id="PTHR12209:SF0">
    <property type="entry name" value="EKC_KEOPS COMPLEX SUBUNIT TP53RK"/>
    <property type="match status" value="1"/>
</dbReference>
<evidence type="ECO:0000256" key="16">
    <source>
        <dbReference type="ARBA" id="ARBA00022741"/>
    </source>
</evidence>
<evidence type="ECO:0000256" key="20">
    <source>
        <dbReference type="ARBA" id="ARBA00022895"/>
    </source>
</evidence>
<evidence type="ECO:0000256" key="11">
    <source>
        <dbReference type="ARBA" id="ARBA00022490"/>
    </source>
</evidence>
<keyword evidence="21" id="KW-0805">Transcription regulation</keyword>
<keyword evidence="16" id="KW-0547">Nucleotide-binding</keyword>
<evidence type="ECO:0000256" key="27">
    <source>
        <dbReference type="ARBA" id="ARBA00047899"/>
    </source>
</evidence>
<dbReference type="GO" id="GO:0004674">
    <property type="term" value="F:protein serine/threonine kinase activity"/>
    <property type="evidence" value="ECO:0007669"/>
    <property type="project" value="UniProtKB-KW"/>
</dbReference>
<keyword evidence="18" id="KW-0378">Hydrolase</keyword>
<dbReference type="InterPro" id="IPR000719">
    <property type="entry name" value="Prot_kinase_dom"/>
</dbReference>
<evidence type="ECO:0000256" key="14">
    <source>
        <dbReference type="ARBA" id="ARBA00022679"/>
    </source>
</evidence>
<comment type="subunit">
    <text evidence="6">Component of the EKC/KEOPS complex composed of at least BUD32, CGI121, GON7, KAE1 and PCC1; the whole complex dimerizes.</text>
</comment>
<evidence type="ECO:0000256" key="26">
    <source>
        <dbReference type="ARBA" id="ARBA00033194"/>
    </source>
</evidence>
<dbReference type="PROSITE" id="PS50011">
    <property type="entry name" value="PROTEIN_KINASE_DOM"/>
    <property type="match status" value="1"/>
</dbReference>
<dbReference type="GO" id="GO:0016787">
    <property type="term" value="F:hydrolase activity"/>
    <property type="evidence" value="ECO:0007669"/>
    <property type="project" value="UniProtKB-KW"/>
</dbReference>
<evidence type="ECO:0000256" key="25">
    <source>
        <dbReference type="ARBA" id="ARBA00030980"/>
    </source>
</evidence>
<gene>
    <name evidence="30" type="ORF">C8A04DRAFT_36730</name>
</gene>
<dbReference type="EC" id="2.7.11.1" evidence="7"/>
<comment type="catalytic activity">
    <reaction evidence="28">
        <text>L-seryl-[protein] + ATP = O-phospho-L-seryl-[protein] + ADP + H(+)</text>
        <dbReference type="Rhea" id="RHEA:17989"/>
        <dbReference type="Rhea" id="RHEA-COMP:9863"/>
        <dbReference type="Rhea" id="RHEA-COMP:11604"/>
        <dbReference type="ChEBI" id="CHEBI:15378"/>
        <dbReference type="ChEBI" id="CHEBI:29999"/>
        <dbReference type="ChEBI" id="CHEBI:30616"/>
        <dbReference type="ChEBI" id="CHEBI:83421"/>
        <dbReference type="ChEBI" id="CHEBI:456216"/>
        <dbReference type="EC" id="2.7.11.1"/>
    </reaction>
</comment>
<dbReference type="EMBL" id="MU853578">
    <property type="protein sequence ID" value="KAK4144267.1"/>
    <property type="molecule type" value="Genomic_DNA"/>
</dbReference>
<dbReference type="GO" id="GO:0008033">
    <property type="term" value="P:tRNA processing"/>
    <property type="evidence" value="ECO:0007669"/>
    <property type="project" value="UniProtKB-KW"/>
</dbReference>
<keyword evidence="14" id="KW-0808">Transferase</keyword>
<evidence type="ECO:0000256" key="28">
    <source>
        <dbReference type="ARBA" id="ARBA00048679"/>
    </source>
</evidence>
<dbReference type="GO" id="GO:0070525">
    <property type="term" value="P:tRNA threonylcarbamoyladenosine metabolic process"/>
    <property type="evidence" value="ECO:0007669"/>
    <property type="project" value="TreeGrafter"/>
</dbReference>
<dbReference type="InterPro" id="IPR011009">
    <property type="entry name" value="Kinase-like_dom_sf"/>
</dbReference>
<evidence type="ECO:0000256" key="7">
    <source>
        <dbReference type="ARBA" id="ARBA00012513"/>
    </source>
</evidence>
<evidence type="ECO:0000256" key="1">
    <source>
        <dbReference type="ARBA" id="ARBA00003747"/>
    </source>
</evidence>
<evidence type="ECO:0000256" key="12">
    <source>
        <dbReference type="ARBA" id="ARBA00022527"/>
    </source>
</evidence>
<evidence type="ECO:0000256" key="9">
    <source>
        <dbReference type="ARBA" id="ARBA00019973"/>
    </source>
</evidence>
<dbReference type="GO" id="GO:0005829">
    <property type="term" value="C:cytosol"/>
    <property type="evidence" value="ECO:0007669"/>
    <property type="project" value="TreeGrafter"/>
</dbReference>
<accession>A0AAN6V3S7</accession>
<reference evidence="30" key="2">
    <citation type="submission" date="2023-05" db="EMBL/GenBank/DDBJ databases">
        <authorList>
            <consortium name="Lawrence Berkeley National Laboratory"/>
            <person name="Steindorff A."/>
            <person name="Hensen N."/>
            <person name="Bonometti L."/>
            <person name="Westerberg I."/>
            <person name="Brannstrom I.O."/>
            <person name="Guillou S."/>
            <person name="Cros-Aarteil S."/>
            <person name="Calhoun S."/>
            <person name="Haridas S."/>
            <person name="Kuo A."/>
            <person name="Mondo S."/>
            <person name="Pangilinan J."/>
            <person name="Riley R."/>
            <person name="Labutti K."/>
            <person name="Andreopoulos B."/>
            <person name="Lipzen A."/>
            <person name="Chen C."/>
            <person name="Yanf M."/>
            <person name="Daum C."/>
            <person name="Ng V."/>
            <person name="Clum A."/>
            <person name="Ohm R."/>
            <person name="Martin F."/>
            <person name="Silar P."/>
            <person name="Natvig D."/>
            <person name="Lalanne C."/>
            <person name="Gautier V."/>
            <person name="Ament-Velasquez S.L."/>
            <person name="Kruys A."/>
            <person name="Hutchinson M.I."/>
            <person name="Powell A.J."/>
            <person name="Barry K."/>
            <person name="Miller A.N."/>
            <person name="Grigoriev I.V."/>
            <person name="Debuchy R."/>
            <person name="Gladieux P."/>
            <person name="Thoren M.H."/>
            <person name="Johannesson H."/>
        </authorList>
    </citation>
    <scope>NUCLEOTIDE SEQUENCE</scope>
    <source>
        <strain evidence="30">CBS 141.50</strain>
    </source>
</reference>
<dbReference type="FunFam" id="3.30.200.20:FF:000603">
    <property type="entry name" value="EKC/KEOPS complex subunit bud32"/>
    <property type="match status" value="1"/>
</dbReference>
<dbReference type="GO" id="GO:0005634">
    <property type="term" value="C:nucleus"/>
    <property type="evidence" value="ECO:0007669"/>
    <property type="project" value="UniProtKB-SubCell"/>
</dbReference>
<evidence type="ECO:0000256" key="5">
    <source>
        <dbReference type="ARBA" id="ARBA00010630"/>
    </source>
</evidence>
<dbReference type="Proteomes" id="UP001302676">
    <property type="component" value="Unassembled WGS sequence"/>
</dbReference>
<dbReference type="GeneID" id="87820236"/>
<keyword evidence="12" id="KW-0723">Serine/threonine-protein kinase</keyword>
<keyword evidence="23" id="KW-0804">Transcription</keyword>
<protein>
    <recommendedName>
        <fullName evidence="9">EKC/KEOPS complex subunit BUD32</fullName>
        <ecNumber evidence="7">2.7.11.1</ecNumber>
    </recommendedName>
    <alternativeName>
        <fullName evidence="25 26">Atypical Serine/threonine protein kinase BUD32</fullName>
    </alternativeName>
    <alternativeName>
        <fullName evidence="8">EKC/KEOPS complex subunit bud32</fullName>
    </alternativeName>
</protein>
<keyword evidence="22" id="KW-0010">Activator</keyword>
<organism evidence="30 31">
    <name type="scientific">Dichotomopilus funicola</name>
    <dbReference type="NCBI Taxonomy" id="1934379"/>
    <lineage>
        <taxon>Eukaryota</taxon>
        <taxon>Fungi</taxon>
        <taxon>Dikarya</taxon>
        <taxon>Ascomycota</taxon>
        <taxon>Pezizomycotina</taxon>
        <taxon>Sordariomycetes</taxon>
        <taxon>Sordariomycetidae</taxon>
        <taxon>Sordariales</taxon>
        <taxon>Chaetomiaceae</taxon>
        <taxon>Dichotomopilus</taxon>
    </lineage>
</organism>
<dbReference type="GO" id="GO:0005524">
    <property type="term" value="F:ATP binding"/>
    <property type="evidence" value="ECO:0007669"/>
    <property type="project" value="UniProtKB-KW"/>
</dbReference>
<proteinExistence type="inferred from homology"/>
<sequence>MANSMLACLSQDQPFPLPKVLTHWSSAPATLITQGAEGRLYKTTHLLPSRPCALKYRPPKPYRHPILDARLTKARLASEAKVLERCRREGVPVPAVYAIDAAAGWMMIEWIEGIPVRVGINTWLGERVDTEENEEGEQPAERGDNDNAAAPLVDLMKRIGATIGALHKTGIVHGDLTTSNMMLKPASPVEEIQPNGHPETENKAKALQGDVILIDFGLATQSQSDEDRAVDLYVLERAFASTHPRAEKLFDAVLQAYKETFTKASSVLVRLEDVRMRGRKRSMLG</sequence>
<comment type="similarity">
    <text evidence="5">Belongs to the protein kinase superfamily. BUD32 family.</text>
</comment>
<dbReference type="AlphaFoldDB" id="A0AAN6V3S7"/>
<evidence type="ECO:0000256" key="24">
    <source>
        <dbReference type="ARBA" id="ARBA00023242"/>
    </source>
</evidence>
<keyword evidence="31" id="KW-1185">Reference proteome</keyword>
<dbReference type="Gene3D" id="1.10.510.10">
    <property type="entry name" value="Transferase(Phosphotransferase) domain 1"/>
    <property type="match status" value="1"/>
</dbReference>
<keyword evidence="20" id="KW-0779">Telomere</keyword>
<keyword evidence="11" id="KW-0963">Cytoplasm</keyword>
<evidence type="ECO:0000256" key="8">
    <source>
        <dbReference type="ARBA" id="ARBA00013948"/>
    </source>
</evidence>
<dbReference type="Gene3D" id="3.30.200.20">
    <property type="entry name" value="Phosphorylase Kinase, domain 1"/>
    <property type="match status" value="1"/>
</dbReference>
<evidence type="ECO:0000256" key="6">
    <source>
        <dbReference type="ARBA" id="ARBA00011534"/>
    </source>
</evidence>
<comment type="function">
    <text evidence="1">Component of the EKC/KEOPS complex that is required for the formation of a threonylcarbamoyl group on adenosine at position 37 (t(6)A37) in tRNAs that read codons beginning with adenine. The complex is probably involved in the transfer of the threonylcarbamoyl moiety of threonylcarbamoyl-AMP (TC-AMP) to the N6 group of A37. BUD32 has ATPase activity in the context of the EKC/KEOPS complex and likely plays a supporting role to the catalytic subunit KAE1. The EKC/KEOPS complex also promotes both telomere uncapping and telomere elongation. The complex is required for efficient recruitment of transcriptional coactivators.</text>
</comment>
<evidence type="ECO:0000313" key="30">
    <source>
        <dbReference type="EMBL" id="KAK4144267.1"/>
    </source>
</evidence>
<dbReference type="RefSeq" id="XP_062637638.1">
    <property type="nucleotide sequence ID" value="XM_062783623.1"/>
</dbReference>
<dbReference type="PROSITE" id="PS00109">
    <property type="entry name" value="PROTEIN_KINASE_TYR"/>
    <property type="match status" value="1"/>
</dbReference>
<evidence type="ECO:0000256" key="21">
    <source>
        <dbReference type="ARBA" id="ARBA00023015"/>
    </source>
</evidence>
<dbReference type="GO" id="GO:0000781">
    <property type="term" value="C:chromosome, telomeric region"/>
    <property type="evidence" value="ECO:0007669"/>
    <property type="project" value="UniProtKB-SubCell"/>
</dbReference>
<evidence type="ECO:0000256" key="4">
    <source>
        <dbReference type="ARBA" id="ARBA00004574"/>
    </source>
</evidence>